<sequence>MTALQDLLELQAGSRLTGVAVLPLAHEVSDGTGQVVLQVAVGLSESSDVAVQAVSRFLSRCVLAINGKQADGSEWFATFQYVETGDDPDQLYDISYDMLDRALTLTGVEADDVWGHVLGWSDLHAIYASYAVGGIVDWSTLDLAIGLVVTLTQGDLATLVPLVDGAEGDAPDEGRDATTYEATDPRERSAGRRRRFDVLLRQWAATYDGPDAQEW</sequence>
<keyword evidence="3" id="KW-1185">Reference proteome</keyword>
<proteinExistence type="predicted"/>
<evidence type="ECO:0000256" key="1">
    <source>
        <dbReference type="SAM" id="MobiDB-lite"/>
    </source>
</evidence>
<comment type="caution">
    <text evidence="2">The sequence shown here is derived from an EMBL/GenBank/DDBJ whole genome shotgun (WGS) entry which is preliminary data.</text>
</comment>
<name>A0A4U2YLV0_9ACTN</name>
<protein>
    <submittedName>
        <fullName evidence="2">Uncharacterized protein</fullName>
    </submittedName>
</protein>
<feature type="compositionally biased region" description="Basic and acidic residues" evidence="1">
    <location>
        <begin position="172"/>
        <end position="190"/>
    </location>
</feature>
<dbReference type="EMBL" id="SZPY01000002">
    <property type="protein sequence ID" value="TKI62199.1"/>
    <property type="molecule type" value="Genomic_DNA"/>
</dbReference>
<dbReference type="Proteomes" id="UP000307808">
    <property type="component" value="Unassembled WGS sequence"/>
</dbReference>
<organism evidence="2 3">
    <name type="scientific">Nocardioides jishulii</name>
    <dbReference type="NCBI Taxonomy" id="2575440"/>
    <lineage>
        <taxon>Bacteria</taxon>
        <taxon>Bacillati</taxon>
        <taxon>Actinomycetota</taxon>
        <taxon>Actinomycetes</taxon>
        <taxon>Propionibacteriales</taxon>
        <taxon>Nocardioidaceae</taxon>
        <taxon>Nocardioides</taxon>
    </lineage>
</organism>
<dbReference type="RefSeq" id="WP_137065468.1">
    <property type="nucleotide sequence ID" value="NZ_CP040748.1"/>
</dbReference>
<feature type="region of interest" description="Disordered" evidence="1">
    <location>
        <begin position="167"/>
        <end position="190"/>
    </location>
</feature>
<evidence type="ECO:0000313" key="2">
    <source>
        <dbReference type="EMBL" id="TKI62199.1"/>
    </source>
</evidence>
<gene>
    <name evidence="2" type="ORF">FC770_07220</name>
</gene>
<evidence type="ECO:0000313" key="3">
    <source>
        <dbReference type="Proteomes" id="UP000307808"/>
    </source>
</evidence>
<dbReference type="AlphaFoldDB" id="A0A4U2YLV0"/>
<reference evidence="2 3" key="1">
    <citation type="submission" date="2019-04" db="EMBL/GenBank/DDBJ databases">
        <authorList>
            <person name="Dong K."/>
        </authorList>
    </citation>
    <scope>NUCLEOTIDE SEQUENCE [LARGE SCALE GENOMIC DNA]</scope>
    <source>
        <strain evidence="3">dk3543</strain>
    </source>
</reference>
<accession>A0A4U2YLV0</accession>